<evidence type="ECO:0000313" key="3">
    <source>
        <dbReference type="EMBL" id="SCY23999.1"/>
    </source>
</evidence>
<evidence type="ECO:0000313" key="5">
    <source>
        <dbReference type="Proteomes" id="UP000182998"/>
    </source>
</evidence>
<evidence type="ECO:0000256" key="1">
    <source>
        <dbReference type="SAM" id="MobiDB-lite"/>
    </source>
</evidence>
<dbReference type="EMBL" id="FMVN01000005">
    <property type="protein sequence ID" value="SCY23999.1"/>
    <property type="molecule type" value="Genomic_DNA"/>
</dbReference>
<sequence>MAKEQRDSSLPIPIPRRKDFDLSKETTFFSSPRQEFFFSPREEKRAKARKDAARLMEEGLADMKSRANQTTETTQPVKSATKL</sequence>
<feature type="compositionally biased region" description="Polar residues" evidence="1">
    <location>
        <begin position="66"/>
        <end position="83"/>
    </location>
</feature>
<reference evidence="2" key="1">
    <citation type="submission" date="2014-09" db="EMBL/GenBank/DDBJ databases">
        <authorList>
            <person name="GOMEZ-VALERO Laura"/>
        </authorList>
    </citation>
    <scope>NUCLEOTIDE SEQUENCE</scope>
    <source>
        <strain evidence="2">ATCC33218</strain>
    </source>
</reference>
<protein>
    <submittedName>
        <fullName evidence="2">Uncharacterized protein</fullName>
    </submittedName>
</protein>
<dbReference type="PATRIC" id="fig|451.8.peg.2717"/>
<dbReference type="AlphaFoldDB" id="A0A098GII5"/>
<dbReference type="KEGG" id="tmc:LMI_2541"/>
<feature type="region of interest" description="Disordered" evidence="1">
    <location>
        <begin position="61"/>
        <end position="83"/>
    </location>
</feature>
<reference evidence="3 5" key="3">
    <citation type="submission" date="2016-10" db="EMBL/GenBank/DDBJ databases">
        <authorList>
            <person name="Varghese N."/>
            <person name="Submissions S."/>
        </authorList>
    </citation>
    <scope>NUCLEOTIDE SEQUENCE [LARGE SCALE GENOMIC DNA]</scope>
    <source>
        <strain evidence="3 5">ATCC 33218</strain>
    </source>
</reference>
<keyword evidence="5" id="KW-1185">Reference proteome</keyword>
<dbReference type="Proteomes" id="UP000032414">
    <property type="component" value="Chromosome I"/>
</dbReference>
<evidence type="ECO:0000313" key="4">
    <source>
        <dbReference type="Proteomes" id="UP000032414"/>
    </source>
</evidence>
<proteinExistence type="predicted"/>
<dbReference type="Proteomes" id="UP000182998">
    <property type="component" value="Unassembled WGS sequence"/>
</dbReference>
<reference evidence="4" key="2">
    <citation type="submission" date="2014-09" db="EMBL/GenBank/DDBJ databases">
        <authorList>
            <person name="Gomez-Valero L."/>
        </authorList>
    </citation>
    <scope>NUCLEOTIDE SEQUENCE [LARGE SCALE GENOMIC DNA]</scope>
    <source>
        <strain evidence="4">ATCC33218</strain>
    </source>
</reference>
<name>A0A098GII5_LEGMI</name>
<organism evidence="2 4">
    <name type="scientific">Legionella micdadei</name>
    <name type="common">Tatlockia micdadei</name>
    <dbReference type="NCBI Taxonomy" id="451"/>
    <lineage>
        <taxon>Bacteria</taxon>
        <taxon>Pseudomonadati</taxon>
        <taxon>Pseudomonadota</taxon>
        <taxon>Gammaproteobacteria</taxon>
        <taxon>Legionellales</taxon>
        <taxon>Legionellaceae</taxon>
        <taxon>Legionella</taxon>
    </lineage>
</organism>
<dbReference type="RefSeq" id="WP_045099983.1">
    <property type="nucleotide sequence ID" value="NZ_CP020614.1"/>
</dbReference>
<dbReference type="STRING" id="451.B6N58_03510"/>
<dbReference type="HOGENOM" id="CLU_2541444_0_0_6"/>
<evidence type="ECO:0000313" key="2">
    <source>
        <dbReference type="EMBL" id="CEG61802.1"/>
    </source>
</evidence>
<gene>
    <name evidence="2" type="ORF">LMI_2541</name>
    <name evidence="3" type="ORF">SAMN02982997_01178</name>
</gene>
<dbReference type="EMBL" id="LN614830">
    <property type="protein sequence ID" value="CEG61802.1"/>
    <property type="molecule type" value="Genomic_DNA"/>
</dbReference>
<accession>A0A098GII5</accession>